<evidence type="ECO:0000313" key="2">
    <source>
        <dbReference type="Proteomes" id="UP000743370"/>
    </source>
</evidence>
<name>A0A8T0LD20_PHAAN</name>
<sequence length="98" mass="10990">MCTAFQRDVVRQGVVQQERTRDSGGPVTVQRWWFSRGGATGNPVQRQQQWSTNAKAIQVEAMEGGATIERNGVVLFRGATKKMEGGATKKWRAVQRRK</sequence>
<gene>
    <name evidence="1" type="ORF">HKW66_Vig0001370</name>
</gene>
<proteinExistence type="predicted"/>
<reference evidence="1 2" key="1">
    <citation type="submission" date="2020-05" db="EMBL/GenBank/DDBJ databases">
        <title>Vigna angularis (adzuki bean) Var. LongXiaoDou No. 4 denovo assembly.</title>
        <authorList>
            <person name="Xiang H."/>
        </authorList>
    </citation>
    <scope>NUCLEOTIDE SEQUENCE [LARGE SCALE GENOMIC DNA]</scope>
    <source>
        <tissue evidence="1">Leaf</tissue>
    </source>
</reference>
<organism evidence="1 2">
    <name type="scientific">Phaseolus angularis</name>
    <name type="common">Azuki bean</name>
    <name type="synonym">Vigna angularis</name>
    <dbReference type="NCBI Taxonomy" id="3914"/>
    <lineage>
        <taxon>Eukaryota</taxon>
        <taxon>Viridiplantae</taxon>
        <taxon>Streptophyta</taxon>
        <taxon>Embryophyta</taxon>
        <taxon>Tracheophyta</taxon>
        <taxon>Spermatophyta</taxon>
        <taxon>Magnoliopsida</taxon>
        <taxon>eudicotyledons</taxon>
        <taxon>Gunneridae</taxon>
        <taxon>Pentapetalae</taxon>
        <taxon>rosids</taxon>
        <taxon>fabids</taxon>
        <taxon>Fabales</taxon>
        <taxon>Fabaceae</taxon>
        <taxon>Papilionoideae</taxon>
        <taxon>50 kb inversion clade</taxon>
        <taxon>NPAAA clade</taxon>
        <taxon>indigoferoid/millettioid clade</taxon>
        <taxon>Phaseoleae</taxon>
        <taxon>Vigna</taxon>
    </lineage>
</organism>
<evidence type="ECO:0000313" key="1">
    <source>
        <dbReference type="EMBL" id="KAG2409472.1"/>
    </source>
</evidence>
<dbReference type="AlphaFoldDB" id="A0A8T0LD20"/>
<protein>
    <submittedName>
        <fullName evidence="1">Uncharacterized protein</fullName>
    </submittedName>
</protein>
<dbReference type="EMBL" id="JABFOF010000001">
    <property type="protein sequence ID" value="KAG2409472.1"/>
    <property type="molecule type" value="Genomic_DNA"/>
</dbReference>
<comment type="caution">
    <text evidence="1">The sequence shown here is derived from an EMBL/GenBank/DDBJ whole genome shotgun (WGS) entry which is preliminary data.</text>
</comment>
<dbReference type="Proteomes" id="UP000743370">
    <property type="component" value="Unassembled WGS sequence"/>
</dbReference>
<accession>A0A8T0LD20</accession>